<proteinExistence type="predicted"/>
<evidence type="ECO:0000256" key="1">
    <source>
        <dbReference type="SAM" id="Phobius"/>
    </source>
</evidence>
<keyword evidence="2" id="KW-0732">Signal</keyword>
<evidence type="ECO:0008006" key="5">
    <source>
        <dbReference type="Google" id="ProtNLM"/>
    </source>
</evidence>
<feature type="signal peptide" evidence="2">
    <location>
        <begin position="1"/>
        <end position="21"/>
    </location>
</feature>
<feature type="chain" id="PRO_5040299064" description="MSP domain-containing protein" evidence="2">
    <location>
        <begin position="22"/>
        <end position="439"/>
    </location>
</feature>
<gene>
    <name evidence="3" type="ORF">CAMP_LOCUS3752</name>
</gene>
<dbReference type="AlphaFoldDB" id="A0A9P1MY74"/>
<sequence>MMINNKILLLILATFIVQTLSKCFTNKETKSCLSSDVCYSHYYIHQEGFLEGFDCNSTSSLPQSDCIRILQNSSMGTSLCVIQNENERHCCCLSTESESICAAENRKTEEFFDLWNGLQVLYFFMAILMTSLVASLAHTFYDYAFNKWSKDNSDFTHENGRFFNPRTFLYTKFSDNMLNSVYFTINFVFCYFEYGLWKKYTSSKKINRTASITISLFIFLTIPLIIIQPIRETYQLLEKENEGGYCKLGYVMHILNFCHFLYILYDIIVLVHIREIFKLDKELMIESDIIEEVIENNLLSVEKAASTVETSQVSTENILEFEPRPFDVSRNSKSILKIKSNSKFQWIALRALLSTTGFYKIHPTKFLIPPGREISIEVSQISQNEKNEAAYQHNILIEWFFIGSVAPAIDVNKFWIRPYIVPQSNWNIFVLPIYLESAT</sequence>
<organism evidence="3 4">
    <name type="scientific">Caenorhabditis angaria</name>
    <dbReference type="NCBI Taxonomy" id="860376"/>
    <lineage>
        <taxon>Eukaryota</taxon>
        <taxon>Metazoa</taxon>
        <taxon>Ecdysozoa</taxon>
        <taxon>Nematoda</taxon>
        <taxon>Chromadorea</taxon>
        <taxon>Rhabditida</taxon>
        <taxon>Rhabditina</taxon>
        <taxon>Rhabditomorpha</taxon>
        <taxon>Rhabditoidea</taxon>
        <taxon>Rhabditidae</taxon>
        <taxon>Peloderinae</taxon>
        <taxon>Caenorhabditis</taxon>
    </lineage>
</organism>
<keyword evidence="4" id="KW-1185">Reference proteome</keyword>
<dbReference type="InterPro" id="IPR008962">
    <property type="entry name" value="PapD-like_sf"/>
</dbReference>
<keyword evidence="1" id="KW-0472">Membrane</keyword>
<evidence type="ECO:0000313" key="4">
    <source>
        <dbReference type="Proteomes" id="UP001152747"/>
    </source>
</evidence>
<feature type="transmembrane region" description="Helical" evidence="1">
    <location>
        <begin position="120"/>
        <end position="141"/>
    </location>
</feature>
<feature type="transmembrane region" description="Helical" evidence="1">
    <location>
        <begin position="209"/>
        <end position="230"/>
    </location>
</feature>
<dbReference type="Gene3D" id="2.60.40.10">
    <property type="entry name" value="Immunoglobulins"/>
    <property type="match status" value="1"/>
</dbReference>
<name>A0A9P1MY74_9PELO</name>
<dbReference type="EMBL" id="CANHGI010000002">
    <property type="protein sequence ID" value="CAI5441115.1"/>
    <property type="molecule type" value="Genomic_DNA"/>
</dbReference>
<dbReference type="InterPro" id="IPR013783">
    <property type="entry name" value="Ig-like_fold"/>
</dbReference>
<dbReference type="OrthoDB" id="5839337at2759"/>
<keyword evidence="1" id="KW-0812">Transmembrane</keyword>
<protein>
    <recommendedName>
        <fullName evidence="5">MSP domain-containing protein</fullName>
    </recommendedName>
</protein>
<dbReference type="Proteomes" id="UP001152747">
    <property type="component" value="Unassembled WGS sequence"/>
</dbReference>
<evidence type="ECO:0000313" key="3">
    <source>
        <dbReference type="EMBL" id="CAI5441115.1"/>
    </source>
</evidence>
<evidence type="ECO:0000256" key="2">
    <source>
        <dbReference type="SAM" id="SignalP"/>
    </source>
</evidence>
<reference evidence="3" key="1">
    <citation type="submission" date="2022-11" db="EMBL/GenBank/DDBJ databases">
        <authorList>
            <person name="Kikuchi T."/>
        </authorList>
    </citation>
    <scope>NUCLEOTIDE SEQUENCE</scope>
    <source>
        <strain evidence="3">PS1010</strain>
    </source>
</reference>
<feature type="transmembrane region" description="Helical" evidence="1">
    <location>
        <begin position="250"/>
        <end position="271"/>
    </location>
</feature>
<keyword evidence="1" id="KW-1133">Transmembrane helix</keyword>
<accession>A0A9P1MY74</accession>
<dbReference type="SUPFAM" id="SSF49354">
    <property type="entry name" value="PapD-like"/>
    <property type="match status" value="1"/>
</dbReference>
<comment type="caution">
    <text evidence="3">The sequence shown here is derived from an EMBL/GenBank/DDBJ whole genome shotgun (WGS) entry which is preliminary data.</text>
</comment>